<feature type="transmembrane region" description="Helical" evidence="7">
    <location>
        <begin position="363"/>
        <end position="383"/>
    </location>
</feature>
<sequence>MTQDKQANTNSKTFLTAILSVSVMITTGQAVSSAVPEMAKSFPDVPASLMNSVVTIQQLTVVITLLLSGWISKKIGIKKTIAIGLITVGIAGVIPALVHSFPIIFISRLFLGAGIGLFNSLAITIIDLFYKGAEQSKILGYRTATEQLGTSALTLLVGALVLINWEASFLIYLLAFPFLAFFWKFVPEPPVDKHASAQKQKINLPVLGMAALLMVMVMCSTSVVVQTPNIVVTDLGLNGTVASLIVTLNTFVGTMTGFVFGKIYAELKNFVVPTGMAFMSLGSLVIVAFPNIFTVALGAAICGVAYPLVGSYLFSNVDNVAPEGSQNLANSAMLVGANLGATIAPSVLTMFSNLNNAHTQSAPFFTLFLMLAAFAAIALAYLLGLQGANTAKTYTTKYRRARRNNNINK</sequence>
<evidence type="ECO:0000256" key="1">
    <source>
        <dbReference type="ARBA" id="ARBA00004651"/>
    </source>
</evidence>
<evidence type="ECO:0000256" key="2">
    <source>
        <dbReference type="ARBA" id="ARBA00022448"/>
    </source>
</evidence>
<keyword evidence="10" id="KW-1185">Reference proteome</keyword>
<evidence type="ECO:0000256" key="7">
    <source>
        <dbReference type="SAM" id="Phobius"/>
    </source>
</evidence>
<feature type="transmembrane region" description="Helical" evidence="7">
    <location>
        <begin position="237"/>
        <end position="258"/>
    </location>
</feature>
<dbReference type="EMBL" id="CAWVOH010000001">
    <property type="protein sequence ID" value="CAK8053967.1"/>
    <property type="molecule type" value="Genomic_DNA"/>
</dbReference>
<protein>
    <submittedName>
        <fullName evidence="9">MFS family (AraJ)</fullName>
    </submittedName>
</protein>
<feature type="transmembrane region" description="Helical" evidence="7">
    <location>
        <begin position="327"/>
        <end position="351"/>
    </location>
</feature>
<feature type="transmembrane region" description="Helical" evidence="7">
    <location>
        <begin position="206"/>
        <end position="225"/>
    </location>
</feature>
<keyword evidence="3" id="KW-1003">Cell membrane</keyword>
<dbReference type="Pfam" id="PF07690">
    <property type="entry name" value="MFS_1"/>
    <property type="match status" value="1"/>
</dbReference>
<feature type="transmembrane region" description="Helical" evidence="7">
    <location>
        <begin position="295"/>
        <end position="315"/>
    </location>
</feature>
<evidence type="ECO:0000256" key="4">
    <source>
        <dbReference type="ARBA" id="ARBA00022692"/>
    </source>
</evidence>
<dbReference type="InterPro" id="IPR020846">
    <property type="entry name" value="MFS_dom"/>
</dbReference>
<dbReference type="InterPro" id="IPR036259">
    <property type="entry name" value="MFS_trans_sf"/>
</dbReference>
<evidence type="ECO:0000313" key="10">
    <source>
        <dbReference type="Proteomes" id="UP001314241"/>
    </source>
</evidence>
<comment type="subcellular location">
    <subcellularLocation>
        <location evidence="1">Cell membrane</location>
        <topology evidence="1">Multi-pass membrane protein</topology>
    </subcellularLocation>
</comment>
<feature type="transmembrane region" description="Helical" evidence="7">
    <location>
        <begin position="169"/>
        <end position="186"/>
    </location>
</feature>
<reference evidence="9 10" key="1">
    <citation type="submission" date="2024-01" db="EMBL/GenBank/DDBJ databases">
        <authorList>
            <person name="Botero Cardona J."/>
        </authorList>
    </citation>
    <scope>NUCLEOTIDE SEQUENCE [LARGE SCALE GENOMIC DNA]</scope>
    <source>
        <strain evidence="9 10">LMG 33000</strain>
    </source>
</reference>
<organism evidence="9 10">
    <name type="scientific">Eupransor demetentiae</name>
    <dbReference type="NCBI Taxonomy" id="3109584"/>
    <lineage>
        <taxon>Bacteria</taxon>
        <taxon>Bacillati</taxon>
        <taxon>Bacillota</taxon>
        <taxon>Bacilli</taxon>
        <taxon>Lactobacillales</taxon>
        <taxon>Lactobacillaceae</taxon>
        <taxon>Eupransor</taxon>
    </lineage>
</organism>
<keyword evidence="2" id="KW-0813">Transport</keyword>
<comment type="caution">
    <text evidence="9">The sequence shown here is derived from an EMBL/GenBank/DDBJ whole genome shotgun (WGS) entry which is preliminary data.</text>
</comment>
<dbReference type="PANTHER" id="PTHR43124:SF3">
    <property type="entry name" value="CHLORAMPHENICOL EFFLUX PUMP RV0191"/>
    <property type="match status" value="1"/>
</dbReference>
<dbReference type="SUPFAM" id="SSF103473">
    <property type="entry name" value="MFS general substrate transporter"/>
    <property type="match status" value="1"/>
</dbReference>
<feature type="transmembrane region" description="Helical" evidence="7">
    <location>
        <begin position="49"/>
        <end position="71"/>
    </location>
</feature>
<proteinExistence type="predicted"/>
<evidence type="ECO:0000256" key="6">
    <source>
        <dbReference type="ARBA" id="ARBA00023136"/>
    </source>
</evidence>
<evidence type="ECO:0000256" key="5">
    <source>
        <dbReference type="ARBA" id="ARBA00022989"/>
    </source>
</evidence>
<accession>A0ABM9N490</accession>
<dbReference type="InterPro" id="IPR011701">
    <property type="entry name" value="MFS"/>
</dbReference>
<dbReference type="PANTHER" id="PTHR43124">
    <property type="entry name" value="PURINE EFFLUX PUMP PBUE"/>
    <property type="match status" value="1"/>
</dbReference>
<name>A0ABM9N490_9LACO</name>
<dbReference type="Proteomes" id="UP001314241">
    <property type="component" value="Unassembled WGS sequence"/>
</dbReference>
<feature type="transmembrane region" description="Helical" evidence="7">
    <location>
        <begin position="270"/>
        <end position="289"/>
    </location>
</feature>
<dbReference type="RefSeq" id="WP_349641512.1">
    <property type="nucleotide sequence ID" value="NZ_CAWVOH010000001.1"/>
</dbReference>
<feature type="domain" description="Major facilitator superfamily (MFS) profile" evidence="8">
    <location>
        <begin position="13"/>
        <end position="390"/>
    </location>
</feature>
<evidence type="ECO:0000256" key="3">
    <source>
        <dbReference type="ARBA" id="ARBA00022475"/>
    </source>
</evidence>
<keyword evidence="6 7" id="KW-0472">Membrane</keyword>
<evidence type="ECO:0000259" key="8">
    <source>
        <dbReference type="PROSITE" id="PS50850"/>
    </source>
</evidence>
<feature type="transmembrane region" description="Helical" evidence="7">
    <location>
        <begin position="83"/>
        <end position="104"/>
    </location>
</feature>
<keyword evidence="5 7" id="KW-1133">Transmembrane helix</keyword>
<dbReference type="Gene3D" id="1.20.1250.20">
    <property type="entry name" value="MFS general substrate transporter like domains"/>
    <property type="match status" value="1"/>
</dbReference>
<evidence type="ECO:0000313" key="9">
    <source>
        <dbReference type="EMBL" id="CAK8053967.1"/>
    </source>
</evidence>
<gene>
    <name evidence="9" type="ORF">R54876_GBNLAHCA_00526</name>
</gene>
<keyword evidence="4 7" id="KW-0812">Transmembrane</keyword>
<dbReference type="PROSITE" id="PS50850">
    <property type="entry name" value="MFS"/>
    <property type="match status" value="1"/>
</dbReference>
<dbReference type="InterPro" id="IPR050189">
    <property type="entry name" value="MFS_Efflux_Transporters"/>
</dbReference>